<organism evidence="2 3">
    <name type="scientific">Murinocardiopsis flavida</name>
    <dbReference type="NCBI Taxonomy" id="645275"/>
    <lineage>
        <taxon>Bacteria</taxon>
        <taxon>Bacillati</taxon>
        <taxon>Actinomycetota</taxon>
        <taxon>Actinomycetes</taxon>
        <taxon>Streptosporangiales</taxon>
        <taxon>Nocardiopsidaceae</taxon>
        <taxon>Murinocardiopsis</taxon>
    </lineage>
</organism>
<proteinExistence type="predicted"/>
<comment type="caution">
    <text evidence="2">The sequence shown here is derived from an EMBL/GenBank/DDBJ whole genome shotgun (WGS) entry which is preliminary data.</text>
</comment>
<dbReference type="Pfam" id="PF08401">
    <property type="entry name" value="ArdcN"/>
    <property type="match status" value="1"/>
</dbReference>
<dbReference type="GO" id="GO:0003697">
    <property type="term" value="F:single-stranded DNA binding"/>
    <property type="evidence" value="ECO:0007669"/>
    <property type="project" value="InterPro"/>
</dbReference>
<reference evidence="2 3" key="1">
    <citation type="submission" date="2018-03" db="EMBL/GenBank/DDBJ databases">
        <title>Genomic Encyclopedia of Archaeal and Bacterial Type Strains, Phase II (KMG-II): from individual species to whole genera.</title>
        <authorList>
            <person name="Goeker M."/>
        </authorList>
    </citation>
    <scope>NUCLEOTIDE SEQUENCE [LARGE SCALE GENOMIC DNA]</scope>
    <source>
        <strain evidence="2 3">DSM 45312</strain>
    </source>
</reference>
<protein>
    <recommendedName>
        <fullName evidence="1">N-terminal domain-containing protein</fullName>
    </recommendedName>
</protein>
<accession>A0A2P8CYF2</accession>
<evidence type="ECO:0000259" key="1">
    <source>
        <dbReference type="Pfam" id="PF08401"/>
    </source>
</evidence>
<evidence type="ECO:0000313" key="3">
    <source>
        <dbReference type="Proteomes" id="UP000240542"/>
    </source>
</evidence>
<sequence>MGSRKHALTPEQRQERLKAAHDRLSDAVDGLLTSDGWRAMITARSWLRRYSLNNVMMIISQRPNASDVRSFSQWKDTGRHVRRGETGIRIFAPCRYKARDDDGNTETDDTGQPRYQVRGFTLVSVFDVSQTDGDPLPADNGAVPQELHGAAPEQLRDGIAAQIRARGFTVERGDCGDAYGWVRWDTRTVRVRATVDDAQAVKTLVHELAHIACEHEQRSATTPRALCEVEAESVACVVAAVAGLDSLAYSVPYVAHWAGTAETARASAERVLRVADEVVSALESSAATQTPRAANAA</sequence>
<keyword evidence="3" id="KW-1185">Reference proteome</keyword>
<dbReference type="EMBL" id="PYGA01000024">
    <property type="protein sequence ID" value="PSK89946.1"/>
    <property type="molecule type" value="Genomic_DNA"/>
</dbReference>
<feature type="domain" description="N-terminal" evidence="1">
    <location>
        <begin position="47"/>
        <end position="115"/>
    </location>
</feature>
<name>A0A2P8CYF2_9ACTN</name>
<evidence type="ECO:0000313" key="2">
    <source>
        <dbReference type="EMBL" id="PSK89946.1"/>
    </source>
</evidence>
<dbReference type="RefSeq" id="WP_245929076.1">
    <property type="nucleotide sequence ID" value="NZ_PYGA01000024.1"/>
</dbReference>
<dbReference type="AlphaFoldDB" id="A0A2P8CYF2"/>
<dbReference type="Proteomes" id="UP000240542">
    <property type="component" value="Unassembled WGS sequence"/>
</dbReference>
<gene>
    <name evidence="2" type="ORF">CLV63_12450</name>
</gene>
<dbReference type="InterPro" id="IPR013610">
    <property type="entry name" value="ArdC_N"/>
</dbReference>